<sequence length="211" mass="23507">MFKQNVSATMEPLRVCVPRHVFRKGLTAVHSISKAVITPERPRAKGSAAAELAAIKVIKLEPGDDFAIIQQEILMMKDCRHPNIVAYYGSYLRRDKLWISMEYCGGGSLQDIYHVTGQLTELDCIHVQGKPLRSILFAQRGENASAPKRIEAQDMNRCMPISLTLSLYLSLLRRANCARVEGTRAFHFVSVLALRRANHASDGDAMPSLSL</sequence>
<dbReference type="Pfam" id="PF00069">
    <property type="entry name" value="Pkinase"/>
    <property type="match status" value="1"/>
</dbReference>
<dbReference type="PANTHER" id="PTHR48012">
    <property type="entry name" value="STERILE20-LIKE KINASE, ISOFORM B-RELATED"/>
    <property type="match status" value="1"/>
</dbReference>
<dbReference type="STRING" id="151549.A0A4C1ZWY5"/>
<evidence type="ECO:0000313" key="5">
    <source>
        <dbReference type="EMBL" id="GBP93341.1"/>
    </source>
</evidence>
<comment type="similarity">
    <text evidence="1">Belongs to the protein kinase superfamily. STE Ser/Thr protein kinase family. STE20 subfamily.</text>
</comment>
<gene>
    <name evidence="5" type="ORF">EVAR_67949_1</name>
</gene>
<keyword evidence="3" id="KW-0067">ATP-binding</keyword>
<dbReference type="GO" id="GO:0008349">
    <property type="term" value="F:MAP kinase kinase kinase kinase activity"/>
    <property type="evidence" value="ECO:0007669"/>
    <property type="project" value="TreeGrafter"/>
</dbReference>
<dbReference type="Proteomes" id="UP000299102">
    <property type="component" value="Unassembled WGS sequence"/>
</dbReference>
<evidence type="ECO:0000313" key="6">
    <source>
        <dbReference type="Proteomes" id="UP000299102"/>
    </source>
</evidence>
<dbReference type="SUPFAM" id="SSF56112">
    <property type="entry name" value="Protein kinase-like (PK-like)"/>
    <property type="match status" value="1"/>
</dbReference>
<dbReference type="PANTHER" id="PTHR48012:SF18">
    <property type="entry name" value="HAPPYHOUR, ISOFORM A"/>
    <property type="match status" value="1"/>
</dbReference>
<dbReference type="GO" id="GO:0005524">
    <property type="term" value="F:ATP binding"/>
    <property type="evidence" value="ECO:0007669"/>
    <property type="project" value="UniProtKB-KW"/>
</dbReference>
<dbReference type="InterPro" id="IPR000719">
    <property type="entry name" value="Prot_kinase_dom"/>
</dbReference>
<evidence type="ECO:0000256" key="3">
    <source>
        <dbReference type="ARBA" id="ARBA00022840"/>
    </source>
</evidence>
<dbReference type="OrthoDB" id="8693905at2759"/>
<evidence type="ECO:0000256" key="2">
    <source>
        <dbReference type="ARBA" id="ARBA00022741"/>
    </source>
</evidence>
<protein>
    <recommendedName>
        <fullName evidence="4">Protein kinase domain-containing protein</fullName>
    </recommendedName>
</protein>
<keyword evidence="6" id="KW-1185">Reference proteome</keyword>
<dbReference type="InterPro" id="IPR050629">
    <property type="entry name" value="STE20/SPS1-PAK"/>
</dbReference>
<accession>A0A4C1ZWY5</accession>
<comment type="caution">
    <text evidence="5">The sequence shown here is derived from an EMBL/GenBank/DDBJ whole genome shotgun (WGS) entry which is preliminary data.</text>
</comment>
<keyword evidence="2" id="KW-0547">Nucleotide-binding</keyword>
<dbReference type="Gene3D" id="1.10.510.10">
    <property type="entry name" value="Transferase(Phosphotransferase) domain 1"/>
    <property type="match status" value="1"/>
</dbReference>
<evidence type="ECO:0000259" key="4">
    <source>
        <dbReference type="PROSITE" id="PS50011"/>
    </source>
</evidence>
<reference evidence="5 6" key="1">
    <citation type="journal article" date="2019" name="Commun. Biol.">
        <title>The bagworm genome reveals a unique fibroin gene that provides high tensile strength.</title>
        <authorList>
            <person name="Kono N."/>
            <person name="Nakamura H."/>
            <person name="Ohtoshi R."/>
            <person name="Tomita M."/>
            <person name="Numata K."/>
            <person name="Arakawa K."/>
        </authorList>
    </citation>
    <scope>NUCLEOTIDE SEQUENCE [LARGE SCALE GENOMIC DNA]</scope>
</reference>
<feature type="domain" description="Protein kinase" evidence="4">
    <location>
        <begin position="18"/>
        <end position="211"/>
    </location>
</feature>
<organism evidence="5 6">
    <name type="scientific">Eumeta variegata</name>
    <name type="common">Bagworm moth</name>
    <name type="synonym">Eumeta japonica</name>
    <dbReference type="NCBI Taxonomy" id="151549"/>
    <lineage>
        <taxon>Eukaryota</taxon>
        <taxon>Metazoa</taxon>
        <taxon>Ecdysozoa</taxon>
        <taxon>Arthropoda</taxon>
        <taxon>Hexapoda</taxon>
        <taxon>Insecta</taxon>
        <taxon>Pterygota</taxon>
        <taxon>Neoptera</taxon>
        <taxon>Endopterygota</taxon>
        <taxon>Lepidoptera</taxon>
        <taxon>Glossata</taxon>
        <taxon>Ditrysia</taxon>
        <taxon>Tineoidea</taxon>
        <taxon>Psychidae</taxon>
        <taxon>Oiketicinae</taxon>
        <taxon>Eumeta</taxon>
    </lineage>
</organism>
<dbReference type="GO" id="GO:0005737">
    <property type="term" value="C:cytoplasm"/>
    <property type="evidence" value="ECO:0007669"/>
    <property type="project" value="TreeGrafter"/>
</dbReference>
<dbReference type="InterPro" id="IPR011009">
    <property type="entry name" value="Kinase-like_dom_sf"/>
</dbReference>
<dbReference type="EMBL" id="BGZK01002365">
    <property type="protein sequence ID" value="GBP93341.1"/>
    <property type="molecule type" value="Genomic_DNA"/>
</dbReference>
<dbReference type="PROSITE" id="PS50011">
    <property type="entry name" value="PROTEIN_KINASE_DOM"/>
    <property type="match status" value="1"/>
</dbReference>
<dbReference type="AlphaFoldDB" id="A0A4C1ZWY5"/>
<evidence type="ECO:0000256" key="1">
    <source>
        <dbReference type="ARBA" id="ARBA00008874"/>
    </source>
</evidence>
<proteinExistence type="inferred from homology"/>
<name>A0A4C1ZWY5_EUMVA</name>